<evidence type="ECO:0000313" key="2">
    <source>
        <dbReference type="EMBL" id="KAF2207645.1"/>
    </source>
</evidence>
<evidence type="ECO:0000259" key="1">
    <source>
        <dbReference type="Pfam" id="PF06985"/>
    </source>
</evidence>
<dbReference type="PANTHER" id="PTHR10622">
    <property type="entry name" value="HET DOMAIN-CONTAINING PROTEIN"/>
    <property type="match status" value="1"/>
</dbReference>
<accession>A0A6A6F118</accession>
<organism evidence="2 3">
    <name type="scientific">Cercospora zeae-maydis SCOH1-5</name>
    <dbReference type="NCBI Taxonomy" id="717836"/>
    <lineage>
        <taxon>Eukaryota</taxon>
        <taxon>Fungi</taxon>
        <taxon>Dikarya</taxon>
        <taxon>Ascomycota</taxon>
        <taxon>Pezizomycotina</taxon>
        <taxon>Dothideomycetes</taxon>
        <taxon>Dothideomycetidae</taxon>
        <taxon>Mycosphaerellales</taxon>
        <taxon>Mycosphaerellaceae</taxon>
        <taxon>Cercospora</taxon>
    </lineage>
</organism>
<dbReference type="PANTHER" id="PTHR10622:SF10">
    <property type="entry name" value="HET DOMAIN-CONTAINING PROTEIN"/>
    <property type="match status" value="1"/>
</dbReference>
<name>A0A6A6F118_9PEZI</name>
<dbReference type="Pfam" id="PF06985">
    <property type="entry name" value="HET"/>
    <property type="match status" value="1"/>
</dbReference>
<gene>
    <name evidence="2" type="ORF">CERZMDRAFT_50719</name>
</gene>
<dbReference type="EMBL" id="ML992701">
    <property type="protein sequence ID" value="KAF2207645.1"/>
    <property type="molecule type" value="Genomic_DNA"/>
</dbReference>
<keyword evidence="3" id="KW-1185">Reference proteome</keyword>
<sequence length="157" mass="18576">MWLLHARTRQLKHFVDDWRMSTSYAILSHTWGKNEVSFDDFHQDDAKTRDGYRKIEYTCAQALKDGIEYVWVDTCCIDKRSSADLSEAINSMYRWYYNAQVCYAYLEDVWTPPESRRSLWFTRGWTLQELIAPETVRFFEVPKQHLVPGIARGTCAC</sequence>
<dbReference type="OrthoDB" id="3650131at2759"/>
<protein>
    <recommendedName>
        <fullName evidence="1">Heterokaryon incompatibility domain-containing protein</fullName>
    </recommendedName>
</protein>
<feature type="domain" description="Heterokaryon incompatibility" evidence="1">
    <location>
        <begin position="24"/>
        <end position="107"/>
    </location>
</feature>
<proteinExistence type="predicted"/>
<dbReference type="InterPro" id="IPR010730">
    <property type="entry name" value="HET"/>
</dbReference>
<dbReference type="AlphaFoldDB" id="A0A6A6F118"/>
<dbReference type="Proteomes" id="UP000799539">
    <property type="component" value="Unassembled WGS sequence"/>
</dbReference>
<evidence type="ECO:0000313" key="3">
    <source>
        <dbReference type="Proteomes" id="UP000799539"/>
    </source>
</evidence>
<reference evidence="2" key="1">
    <citation type="journal article" date="2020" name="Stud. Mycol.">
        <title>101 Dothideomycetes genomes: a test case for predicting lifestyles and emergence of pathogens.</title>
        <authorList>
            <person name="Haridas S."/>
            <person name="Albert R."/>
            <person name="Binder M."/>
            <person name="Bloem J."/>
            <person name="Labutti K."/>
            <person name="Salamov A."/>
            <person name="Andreopoulos B."/>
            <person name="Baker S."/>
            <person name="Barry K."/>
            <person name="Bills G."/>
            <person name="Bluhm B."/>
            <person name="Cannon C."/>
            <person name="Castanera R."/>
            <person name="Culley D."/>
            <person name="Daum C."/>
            <person name="Ezra D."/>
            <person name="Gonzalez J."/>
            <person name="Henrissat B."/>
            <person name="Kuo A."/>
            <person name="Liang C."/>
            <person name="Lipzen A."/>
            <person name="Lutzoni F."/>
            <person name="Magnuson J."/>
            <person name="Mondo S."/>
            <person name="Nolan M."/>
            <person name="Ohm R."/>
            <person name="Pangilinan J."/>
            <person name="Park H.-J."/>
            <person name="Ramirez L."/>
            <person name="Alfaro M."/>
            <person name="Sun H."/>
            <person name="Tritt A."/>
            <person name="Yoshinaga Y."/>
            <person name="Zwiers L.-H."/>
            <person name="Turgeon B."/>
            <person name="Goodwin S."/>
            <person name="Spatafora J."/>
            <person name="Crous P."/>
            <person name="Grigoriev I."/>
        </authorList>
    </citation>
    <scope>NUCLEOTIDE SEQUENCE</scope>
    <source>
        <strain evidence="2">SCOH1-5</strain>
    </source>
</reference>